<dbReference type="Pfam" id="PF00121">
    <property type="entry name" value="TIM"/>
    <property type="match status" value="1"/>
</dbReference>
<dbReference type="NCBIfam" id="TIGR00419">
    <property type="entry name" value="tim"/>
    <property type="match status" value="1"/>
</dbReference>
<dbReference type="PANTHER" id="PTHR21139:SF42">
    <property type="entry name" value="TRIOSEPHOSPHATE ISOMERASE"/>
    <property type="match status" value="1"/>
</dbReference>
<feature type="transmembrane region" description="Helical" evidence="12">
    <location>
        <begin position="128"/>
        <end position="147"/>
    </location>
</feature>
<feature type="transmembrane region" description="Helical" evidence="12">
    <location>
        <begin position="59"/>
        <end position="82"/>
    </location>
</feature>
<dbReference type="UniPathway" id="UPA00109">
    <property type="reaction ID" value="UER00189"/>
</dbReference>
<dbReference type="PROSITE" id="PS51440">
    <property type="entry name" value="TIM_2"/>
    <property type="match status" value="1"/>
</dbReference>
<dbReference type="RefSeq" id="WP_412443177.1">
    <property type="nucleotide sequence ID" value="NZ_CACRUT010000005.1"/>
</dbReference>
<dbReference type="Gene3D" id="3.20.20.70">
    <property type="entry name" value="Aldolase class I"/>
    <property type="match status" value="1"/>
</dbReference>
<feature type="active site" description="Proton acceptor" evidence="11">
    <location>
        <position position="609"/>
    </location>
</feature>
<feature type="binding site" evidence="11">
    <location>
        <begin position="676"/>
        <end position="677"/>
    </location>
    <ligand>
        <name>substrate</name>
    </ligand>
</feature>
<dbReference type="GO" id="GO:0006094">
    <property type="term" value="P:gluconeogenesis"/>
    <property type="evidence" value="ECO:0007669"/>
    <property type="project" value="UniProtKB-UniRule"/>
</dbReference>
<dbReference type="PROSITE" id="PS00171">
    <property type="entry name" value="TIM_1"/>
    <property type="match status" value="1"/>
</dbReference>
<evidence type="ECO:0000256" key="10">
    <source>
        <dbReference type="ARBA" id="ARBA00023235"/>
    </source>
</evidence>
<evidence type="ECO:0000256" key="1">
    <source>
        <dbReference type="ARBA" id="ARBA00004141"/>
    </source>
</evidence>
<dbReference type="GO" id="GO:0030416">
    <property type="term" value="P:methylamine metabolic process"/>
    <property type="evidence" value="ECO:0007669"/>
    <property type="project" value="InterPro"/>
</dbReference>
<evidence type="ECO:0000256" key="11">
    <source>
        <dbReference type="HAMAP-Rule" id="MF_00147"/>
    </source>
</evidence>
<comment type="pathway">
    <text evidence="2 11">Carbohydrate degradation; glycolysis; D-glyceraldehyde 3-phosphate from glycerone phosphate: step 1/1.</text>
</comment>
<comment type="subcellular location">
    <subcellularLocation>
        <location evidence="11">Cytoplasm</location>
    </subcellularLocation>
    <subcellularLocation>
        <location evidence="1">Membrane</location>
        <topology evidence="1">Multi-pass membrane protein</topology>
    </subcellularLocation>
</comment>
<dbReference type="EMBL" id="CACRUT010000005">
    <property type="protein sequence ID" value="VYT70938.1"/>
    <property type="molecule type" value="Genomic_DNA"/>
</dbReference>
<comment type="function">
    <text evidence="11">Involved in the gluconeogenesis. Catalyzes stereospecifically the conversion of dihydroxyacetone phosphate (DHAP) to D-glyceraldehyde-3-phosphate (G3P).</text>
</comment>
<name>A0A6N2YYT5_9BACT</name>
<dbReference type="AlphaFoldDB" id="A0A6N2YYT5"/>
<dbReference type="GO" id="GO:0016020">
    <property type="term" value="C:membrane"/>
    <property type="evidence" value="ECO:0007669"/>
    <property type="project" value="UniProtKB-SubCell"/>
</dbReference>
<keyword evidence="5 11" id="KW-0963">Cytoplasm</keyword>
<dbReference type="GO" id="GO:0046166">
    <property type="term" value="P:glyceraldehyde-3-phosphate biosynthetic process"/>
    <property type="evidence" value="ECO:0007669"/>
    <property type="project" value="TreeGrafter"/>
</dbReference>
<dbReference type="NCBIfam" id="NF045576">
    <property type="entry name" value="BT_3928_fam"/>
    <property type="match status" value="1"/>
</dbReference>
<comment type="similarity">
    <text evidence="3 11">Belongs to the triosephosphate isomerase family.</text>
</comment>
<comment type="subunit">
    <text evidence="11">Homodimer.</text>
</comment>
<evidence type="ECO:0000256" key="3">
    <source>
        <dbReference type="ARBA" id="ARBA00007422"/>
    </source>
</evidence>
<feature type="transmembrane region" description="Helical" evidence="12">
    <location>
        <begin position="400"/>
        <end position="419"/>
    </location>
</feature>
<dbReference type="InterPro" id="IPR000652">
    <property type="entry name" value="Triosephosphate_isomerase"/>
</dbReference>
<evidence type="ECO:0000256" key="12">
    <source>
        <dbReference type="SAM" id="Phobius"/>
    </source>
</evidence>
<evidence type="ECO:0000256" key="9">
    <source>
        <dbReference type="ARBA" id="ARBA00023152"/>
    </source>
</evidence>
<feature type="binding site" evidence="11">
    <location>
        <position position="615"/>
    </location>
    <ligand>
        <name>substrate</name>
    </ligand>
</feature>
<keyword evidence="7 12" id="KW-1133">Transmembrane helix</keyword>
<reference evidence="14" key="1">
    <citation type="submission" date="2019-11" db="EMBL/GenBank/DDBJ databases">
        <authorList>
            <person name="Feng L."/>
        </authorList>
    </citation>
    <scope>NUCLEOTIDE SEQUENCE</scope>
    <source>
        <strain evidence="14">PclaraLFYP37</strain>
    </source>
</reference>
<evidence type="ECO:0000313" key="14">
    <source>
        <dbReference type="EMBL" id="VYT70938.1"/>
    </source>
</evidence>
<proteinExistence type="inferred from homology"/>
<dbReference type="GO" id="GO:0019563">
    <property type="term" value="P:glycerol catabolic process"/>
    <property type="evidence" value="ECO:0007669"/>
    <property type="project" value="TreeGrafter"/>
</dbReference>
<protein>
    <recommendedName>
        <fullName evidence="11">Triosephosphate isomerase</fullName>
        <shortName evidence="11">TIM</shortName>
        <shortName evidence="11">TPI</shortName>
        <ecNumber evidence="11">5.3.1.1</ecNumber>
    </recommendedName>
    <alternativeName>
        <fullName evidence="11">Triose-phosphate isomerase</fullName>
    </alternativeName>
</protein>
<keyword evidence="8 12" id="KW-0472">Membrane</keyword>
<dbReference type="SUPFAM" id="SSF51351">
    <property type="entry name" value="Triosephosphate isomerase (TIM)"/>
    <property type="match status" value="1"/>
</dbReference>
<accession>A0A6N2YYT5</accession>
<dbReference type="InterPro" id="IPR020861">
    <property type="entry name" value="Triosephosphate_isomerase_AS"/>
</dbReference>
<keyword evidence="10 11" id="KW-0413">Isomerase</keyword>
<dbReference type="CDD" id="cd00311">
    <property type="entry name" value="TIM"/>
    <property type="match status" value="1"/>
</dbReference>
<evidence type="ECO:0000256" key="5">
    <source>
        <dbReference type="ARBA" id="ARBA00022490"/>
    </source>
</evidence>
<evidence type="ECO:0000256" key="8">
    <source>
        <dbReference type="ARBA" id="ARBA00023136"/>
    </source>
</evidence>
<dbReference type="GO" id="GO:0006096">
    <property type="term" value="P:glycolytic process"/>
    <property type="evidence" value="ECO:0007669"/>
    <property type="project" value="UniProtKB-UniRule"/>
</dbReference>
<dbReference type="UniPathway" id="UPA00138"/>
<evidence type="ECO:0000256" key="7">
    <source>
        <dbReference type="ARBA" id="ARBA00022989"/>
    </source>
</evidence>
<keyword evidence="6 12" id="KW-0812">Transmembrane</keyword>
<comment type="pathway">
    <text evidence="11">Carbohydrate biosynthesis; gluconeogenesis.</text>
</comment>
<feature type="binding site" evidence="11">
    <location>
        <position position="655"/>
    </location>
    <ligand>
        <name>substrate</name>
    </ligand>
</feature>
<dbReference type="FunFam" id="3.20.20.70:FF:000016">
    <property type="entry name" value="Triosephosphate isomerase"/>
    <property type="match status" value="1"/>
</dbReference>
<evidence type="ECO:0000256" key="4">
    <source>
        <dbReference type="ARBA" id="ARBA00022432"/>
    </source>
</evidence>
<gene>
    <name evidence="11 14" type="primary">tpiA</name>
    <name evidence="14" type="ORF">PCLFYP37_00924</name>
</gene>
<evidence type="ECO:0000259" key="13">
    <source>
        <dbReference type="Pfam" id="PF07291"/>
    </source>
</evidence>
<feature type="transmembrane region" description="Helical" evidence="12">
    <location>
        <begin position="159"/>
        <end position="180"/>
    </location>
</feature>
<dbReference type="InterPro" id="IPR009908">
    <property type="entry name" value="Methylamine_util_MauE"/>
</dbReference>
<dbReference type="EC" id="5.3.1.1" evidence="11"/>
<dbReference type="InterPro" id="IPR013785">
    <property type="entry name" value="Aldolase_TIM"/>
</dbReference>
<feature type="binding site" evidence="11">
    <location>
        <begin position="450"/>
        <end position="452"/>
    </location>
    <ligand>
        <name>substrate</name>
    </ligand>
</feature>
<dbReference type="HAMAP" id="MF_00147_B">
    <property type="entry name" value="TIM_B"/>
    <property type="match status" value="1"/>
</dbReference>
<sequence length="694" mass="78067">MNRLGYKLRWVAVNVSRLLLAVTFVFSGLVKVVDPRGTQYKFDDYFQAFGWSEWIPGFLPLWLAVFLAVFEFCIGIYLFFGIRRRATSWLFLLFMSVMTPLTFYLALADPVSDCGCFGDAVSLTNWETFGKNVVLLGLSVLVFRYRRLMVRFVSERNQWMISLYSIFFAFVLAGFCIYYLPVFDFRPYHIGVNLPRSMVVPEGEEEPEYLTTFVLEKDGVKKEFTTEDYPEDTAWHFVESRTVLVKEGYVPPVHDFSIMTWPDGEDITEQVLSDKGYTFLLISPYLEFADDSNIDRINELYDYCGEHGYAFYCLTASGDDVIGRWQDLTGADYPFGITDEITLKTIVRSNPGLVLLKEGTVYNKWSCNNLPKEEDLNVPLEDGELGRLQSASRMMTTLRVVLWFLVPLFVLVFADRIWVGSKMYRRMKHKNRIINLLKRKEMRKKIVAGNWKMNLNLQEGVALATELNAALAADKPNCDVVICTPFIHLASVAAVLDAQTIGLGAENCADKEKGAYTGEVSAEMVKSTGAQYVILGHSERRAYYGETAEILKEKVNLALANGLKVIFCIGEVLEEREADKQNEVVKAQLAGSLFDLTAEQFSNIILAYEPVWAIGTGKTATAEQAEEMHAFIRTTIAEKFGAEAAENVSILYGGSCKPSNAKEIFAKPDVDGGLIGGAALKCADFKGIIDAWKA</sequence>
<dbReference type="PANTHER" id="PTHR21139">
    <property type="entry name" value="TRIOSEPHOSPHATE ISOMERASE"/>
    <property type="match status" value="1"/>
</dbReference>
<dbReference type="InterPro" id="IPR035990">
    <property type="entry name" value="TIM_sf"/>
</dbReference>
<organism evidence="14">
    <name type="scientific">Paraprevotella clara</name>
    <dbReference type="NCBI Taxonomy" id="454154"/>
    <lineage>
        <taxon>Bacteria</taxon>
        <taxon>Pseudomonadati</taxon>
        <taxon>Bacteroidota</taxon>
        <taxon>Bacteroidia</taxon>
        <taxon>Bacteroidales</taxon>
        <taxon>Prevotellaceae</taxon>
        <taxon>Paraprevotella</taxon>
    </lineage>
</organism>
<feature type="transmembrane region" description="Helical" evidence="12">
    <location>
        <begin position="89"/>
        <end position="108"/>
    </location>
</feature>
<feature type="active site" description="Electrophile" evidence="11">
    <location>
        <position position="537"/>
    </location>
</feature>
<dbReference type="Pfam" id="PF07291">
    <property type="entry name" value="MauE"/>
    <property type="match status" value="1"/>
</dbReference>
<keyword evidence="9 11" id="KW-0324">Glycolysis</keyword>
<dbReference type="InterPro" id="IPR022896">
    <property type="entry name" value="TrioseP_Isoase_bac/euk"/>
</dbReference>
<comment type="catalytic activity">
    <reaction evidence="11">
        <text>D-glyceraldehyde 3-phosphate = dihydroxyacetone phosphate</text>
        <dbReference type="Rhea" id="RHEA:18585"/>
        <dbReference type="ChEBI" id="CHEBI:57642"/>
        <dbReference type="ChEBI" id="CHEBI:59776"/>
        <dbReference type="EC" id="5.3.1.1"/>
    </reaction>
</comment>
<dbReference type="GO" id="GO:0005829">
    <property type="term" value="C:cytosol"/>
    <property type="evidence" value="ECO:0007669"/>
    <property type="project" value="TreeGrafter"/>
</dbReference>
<feature type="domain" description="Methylamine utilisation protein MauE" evidence="13">
    <location>
        <begin position="12"/>
        <end position="142"/>
    </location>
</feature>
<evidence type="ECO:0000256" key="6">
    <source>
        <dbReference type="ARBA" id="ARBA00022692"/>
    </source>
</evidence>
<keyword evidence="4 11" id="KW-0312">Gluconeogenesis</keyword>
<dbReference type="GO" id="GO:0004807">
    <property type="term" value="F:triose-phosphate isomerase activity"/>
    <property type="evidence" value="ECO:0007669"/>
    <property type="project" value="UniProtKB-UniRule"/>
</dbReference>
<evidence type="ECO:0000256" key="2">
    <source>
        <dbReference type="ARBA" id="ARBA00004680"/>
    </source>
</evidence>